<protein>
    <submittedName>
        <fullName evidence="1">Uncharacterized protein</fullName>
    </submittedName>
</protein>
<sequence length="127" mass="13694">MLFVSPPSLSPSLSPSSSVLLSHQELSARSRRTEMVLLSPHVRAVYGSAHSGRRSTSASHELGAAVHYRSAPYLLLHSSISTSPSLGLRRPNVRGRWLIGIRPSFGVEADAVVESDPVCKLAVCVRH</sequence>
<accession>A0AAD7MP13</accession>
<comment type="caution">
    <text evidence="1">The sequence shown here is derived from an EMBL/GenBank/DDBJ whole genome shotgun (WGS) entry which is preliminary data.</text>
</comment>
<dbReference type="AlphaFoldDB" id="A0AAD7MP13"/>
<reference evidence="1" key="1">
    <citation type="submission" date="2023-03" db="EMBL/GenBank/DDBJ databases">
        <title>Massive genome expansion in bonnet fungi (Mycena s.s.) driven by repeated elements and novel gene families across ecological guilds.</title>
        <authorList>
            <consortium name="Lawrence Berkeley National Laboratory"/>
            <person name="Harder C.B."/>
            <person name="Miyauchi S."/>
            <person name="Viragh M."/>
            <person name="Kuo A."/>
            <person name="Thoen E."/>
            <person name="Andreopoulos B."/>
            <person name="Lu D."/>
            <person name="Skrede I."/>
            <person name="Drula E."/>
            <person name="Henrissat B."/>
            <person name="Morin E."/>
            <person name="Kohler A."/>
            <person name="Barry K."/>
            <person name="LaButti K."/>
            <person name="Morin E."/>
            <person name="Salamov A."/>
            <person name="Lipzen A."/>
            <person name="Mereny Z."/>
            <person name="Hegedus B."/>
            <person name="Baldrian P."/>
            <person name="Stursova M."/>
            <person name="Weitz H."/>
            <person name="Taylor A."/>
            <person name="Grigoriev I.V."/>
            <person name="Nagy L.G."/>
            <person name="Martin F."/>
            <person name="Kauserud H."/>
        </authorList>
    </citation>
    <scope>NUCLEOTIDE SEQUENCE</scope>
    <source>
        <strain evidence="1">CBHHK182m</strain>
    </source>
</reference>
<proteinExistence type="predicted"/>
<keyword evidence="2" id="KW-1185">Reference proteome</keyword>
<gene>
    <name evidence="1" type="ORF">B0H16DRAFT_1736081</name>
</gene>
<dbReference type="Proteomes" id="UP001215598">
    <property type="component" value="Unassembled WGS sequence"/>
</dbReference>
<dbReference type="EMBL" id="JARKIB010000193">
    <property type="protein sequence ID" value="KAJ7725557.1"/>
    <property type="molecule type" value="Genomic_DNA"/>
</dbReference>
<evidence type="ECO:0000313" key="1">
    <source>
        <dbReference type="EMBL" id="KAJ7725557.1"/>
    </source>
</evidence>
<name>A0AAD7MP13_9AGAR</name>
<evidence type="ECO:0000313" key="2">
    <source>
        <dbReference type="Proteomes" id="UP001215598"/>
    </source>
</evidence>
<organism evidence="1 2">
    <name type="scientific">Mycena metata</name>
    <dbReference type="NCBI Taxonomy" id="1033252"/>
    <lineage>
        <taxon>Eukaryota</taxon>
        <taxon>Fungi</taxon>
        <taxon>Dikarya</taxon>
        <taxon>Basidiomycota</taxon>
        <taxon>Agaricomycotina</taxon>
        <taxon>Agaricomycetes</taxon>
        <taxon>Agaricomycetidae</taxon>
        <taxon>Agaricales</taxon>
        <taxon>Marasmiineae</taxon>
        <taxon>Mycenaceae</taxon>
        <taxon>Mycena</taxon>
    </lineage>
</organism>